<dbReference type="FunFam" id="1.10.10.10:FF:000056">
    <property type="entry name" value="IclR family transcriptional regulator"/>
    <property type="match status" value="1"/>
</dbReference>
<keyword evidence="1" id="KW-0319">Glycerol metabolism</keyword>
<dbReference type="InterPro" id="IPR014757">
    <property type="entry name" value="Tscrpt_reg_IclR_C"/>
</dbReference>
<evidence type="ECO:0000313" key="10">
    <source>
        <dbReference type="Proteomes" id="UP001164390"/>
    </source>
</evidence>
<gene>
    <name evidence="9" type="ORF">L0C25_16980</name>
</gene>
<evidence type="ECO:0000256" key="3">
    <source>
        <dbReference type="ARBA" id="ARBA00023125"/>
    </source>
</evidence>
<dbReference type="SUPFAM" id="SSF55781">
    <property type="entry name" value="GAF domain-like"/>
    <property type="match status" value="1"/>
</dbReference>
<dbReference type="PROSITE" id="PS51078">
    <property type="entry name" value="ICLR_ED"/>
    <property type="match status" value="1"/>
</dbReference>
<dbReference type="SMART" id="SM00346">
    <property type="entry name" value="HTH_ICLR"/>
    <property type="match status" value="1"/>
</dbReference>
<dbReference type="InterPro" id="IPR036390">
    <property type="entry name" value="WH_DNA-bd_sf"/>
</dbReference>
<dbReference type="EMBL" id="CP094970">
    <property type="protein sequence ID" value="UYM04226.1"/>
    <property type="molecule type" value="Genomic_DNA"/>
</dbReference>
<dbReference type="KEGG" id="sgrg:L0C25_16980"/>
<dbReference type="Proteomes" id="UP001164390">
    <property type="component" value="Chromosome"/>
</dbReference>
<dbReference type="AlphaFoldDB" id="A0AA46YK87"/>
<dbReference type="Pfam" id="PF01614">
    <property type="entry name" value="IclR_C"/>
    <property type="match status" value="1"/>
</dbReference>
<dbReference type="Pfam" id="PF09339">
    <property type="entry name" value="HTH_IclR"/>
    <property type="match status" value="1"/>
</dbReference>
<evidence type="ECO:0000256" key="6">
    <source>
        <dbReference type="ARBA" id="ARBA00070406"/>
    </source>
</evidence>
<dbReference type="InterPro" id="IPR036388">
    <property type="entry name" value="WH-like_DNA-bd_sf"/>
</dbReference>
<evidence type="ECO:0000256" key="1">
    <source>
        <dbReference type="ARBA" id="ARBA00022798"/>
    </source>
</evidence>
<feature type="domain" description="IclR-ED" evidence="8">
    <location>
        <begin position="68"/>
        <end position="251"/>
    </location>
</feature>
<keyword evidence="10" id="KW-1185">Reference proteome</keyword>
<evidence type="ECO:0000256" key="4">
    <source>
        <dbReference type="ARBA" id="ARBA00023163"/>
    </source>
</evidence>
<dbReference type="GO" id="GO:0045892">
    <property type="term" value="P:negative regulation of DNA-templated transcription"/>
    <property type="evidence" value="ECO:0007669"/>
    <property type="project" value="TreeGrafter"/>
</dbReference>
<dbReference type="GO" id="GO:0003677">
    <property type="term" value="F:DNA binding"/>
    <property type="evidence" value="ECO:0007669"/>
    <property type="project" value="UniProtKB-KW"/>
</dbReference>
<dbReference type="RefSeq" id="WP_271632886.1">
    <property type="nucleotide sequence ID" value="NZ_CP094970.1"/>
</dbReference>
<evidence type="ECO:0000256" key="5">
    <source>
        <dbReference type="ARBA" id="ARBA00058938"/>
    </source>
</evidence>
<dbReference type="PANTHER" id="PTHR30136:SF24">
    <property type="entry name" value="HTH-TYPE TRANSCRIPTIONAL REPRESSOR ALLR"/>
    <property type="match status" value="1"/>
</dbReference>
<dbReference type="SUPFAM" id="SSF46785">
    <property type="entry name" value="Winged helix' DNA-binding domain"/>
    <property type="match status" value="1"/>
</dbReference>
<dbReference type="PANTHER" id="PTHR30136">
    <property type="entry name" value="HELIX-TURN-HELIX TRANSCRIPTIONAL REGULATOR, ICLR FAMILY"/>
    <property type="match status" value="1"/>
</dbReference>
<protein>
    <recommendedName>
        <fullName evidence="6">Glycerol operon regulatory protein</fullName>
    </recommendedName>
</protein>
<proteinExistence type="predicted"/>
<dbReference type="GO" id="GO:0006071">
    <property type="term" value="P:glycerol metabolic process"/>
    <property type="evidence" value="ECO:0007669"/>
    <property type="project" value="UniProtKB-KW"/>
</dbReference>
<evidence type="ECO:0000259" key="7">
    <source>
        <dbReference type="PROSITE" id="PS51077"/>
    </source>
</evidence>
<feature type="domain" description="HTH iclR-type" evidence="7">
    <location>
        <begin position="5"/>
        <end position="67"/>
    </location>
</feature>
<sequence length="253" mass="27230">MPGNVQSVERAMAVLTVLGRTGRPLALHEIATMLGLAKPTAHGIVRTLQAGDFVRQDRESRRYSLGRAFDMLEQARIDPHDLRSIAMGWTDSLAALTHLETIIAVPTADGAEVIHHVFRPDNSPQDLRIGEELPLHATAAGKALLAFAPGLPPQDQRSMDRFTRRTLVTSTRLEREVARVREAGIAGDRGEYRPGTGGVAVPLRGPAGLGVAALELVGPVDRLFDSNGAPDATLSRHLNAMARTITRAIGQAR</sequence>
<dbReference type="InterPro" id="IPR005471">
    <property type="entry name" value="Tscrpt_reg_IclR_N"/>
</dbReference>
<keyword evidence="3" id="KW-0238">DNA-binding</keyword>
<organism evidence="9 10">
    <name type="scientific">Solicola gregarius</name>
    <dbReference type="NCBI Taxonomy" id="2908642"/>
    <lineage>
        <taxon>Bacteria</taxon>
        <taxon>Bacillati</taxon>
        <taxon>Actinomycetota</taxon>
        <taxon>Actinomycetes</taxon>
        <taxon>Propionibacteriales</taxon>
        <taxon>Nocardioidaceae</taxon>
        <taxon>Solicola</taxon>
    </lineage>
</organism>
<keyword evidence="4" id="KW-0804">Transcription</keyword>
<comment type="function">
    <text evidence="5">May be an activator protein for the gylABX operon.</text>
</comment>
<dbReference type="Gene3D" id="3.30.450.40">
    <property type="match status" value="1"/>
</dbReference>
<dbReference type="InterPro" id="IPR050707">
    <property type="entry name" value="HTH_MetabolicPath_Reg"/>
</dbReference>
<evidence type="ECO:0000313" key="9">
    <source>
        <dbReference type="EMBL" id="UYM04226.1"/>
    </source>
</evidence>
<dbReference type="Gene3D" id="1.10.10.10">
    <property type="entry name" value="Winged helix-like DNA-binding domain superfamily/Winged helix DNA-binding domain"/>
    <property type="match status" value="1"/>
</dbReference>
<dbReference type="PROSITE" id="PS51077">
    <property type="entry name" value="HTH_ICLR"/>
    <property type="match status" value="1"/>
</dbReference>
<name>A0AA46YK87_9ACTN</name>
<dbReference type="GO" id="GO:0003700">
    <property type="term" value="F:DNA-binding transcription factor activity"/>
    <property type="evidence" value="ECO:0007669"/>
    <property type="project" value="TreeGrafter"/>
</dbReference>
<evidence type="ECO:0000259" key="8">
    <source>
        <dbReference type="PROSITE" id="PS51078"/>
    </source>
</evidence>
<dbReference type="InterPro" id="IPR029016">
    <property type="entry name" value="GAF-like_dom_sf"/>
</dbReference>
<keyword evidence="2" id="KW-0805">Transcription regulation</keyword>
<accession>A0AA46YK87</accession>
<evidence type="ECO:0000256" key="2">
    <source>
        <dbReference type="ARBA" id="ARBA00023015"/>
    </source>
</evidence>
<reference evidence="9" key="1">
    <citation type="submission" date="2022-01" db="EMBL/GenBank/DDBJ databases">
        <title>Nocardioidaceae gen. sp. A5X3R13.</title>
        <authorList>
            <person name="Lopez Marin M.A."/>
            <person name="Uhlik O."/>
        </authorList>
    </citation>
    <scope>NUCLEOTIDE SEQUENCE</scope>
    <source>
        <strain evidence="9">A5X3R13</strain>
    </source>
</reference>